<feature type="signal peptide" evidence="2">
    <location>
        <begin position="1"/>
        <end position="17"/>
    </location>
</feature>
<protein>
    <recommendedName>
        <fullName evidence="3">DUF7029 domain-containing protein</fullName>
    </recommendedName>
</protein>
<evidence type="ECO:0000256" key="2">
    <source>
        <dbReference type="SAM" id="SignalP"/>
    </source>
</evidence>
<feature type="chain" id="PRO_5021213637" description="DUF7029 domain-containing protein" evidence="2">
    <location>
        <begin position="18"/>
        <end position="1057"/>
    </location>
</feature>
<dbReference type="AlphaFoldDB" id="A0A507AUP3"/>
<feature type="compositionally biased region" description="Polar residues" evidence="1">
    <location>
        <begin position="745"/>
        <end position="758"/>
    </location>
</feature>
<feature type="domain" description="DUF7029" evidence="3">
    <location>
        <begin position="116"/>
        <end position="209"/>
    </location>
</feature>
<proteinExistence type="predicted"/>
<evidence type="ECO:0000313" key="4">
    <source>
        <dbReference type="EMBL" id="TPX08649.1"/>
    </source>
</evidence>
<reference evidence="4 5" key="1">
    <citation type="submission" date="2019-06" db="EMBL/GenBank/DDBJ databases">
        <title>Draft genome sequence of the filamentous fungus Phialemoniopsis curvata isolated from diesel fuel.</title>
        <authorList>
            <person name="Varaljay V.A."/>
            <person name="Lyon W.J."/>
            <person name="Crouch A.L."/>
            <person name="Drake C.E."/>
            <person name="Hollomon J.M."/>
            <person name="Nadeau L.J."/>
            <person name="Nunn H.S."/>
            <person name="Stevenson B.S."/>
            <person name="Bojanowski C.L."/>
            <person name="Crookes-Goodson W.J."/>
        </authorList>
    </citation>
    <scope>NUCLEOTIDE SEQUENCE [LARGE SCALE GENOMIC DNA]</scope>
    <source>
        <strain evidence="4 5">D216</strain>
    </source>
</reference>
<feature type="region of interest" description="Disordered" evidence="1">
    <location>
        <begin position="404"/>
        <end position="428"/>
    </location>
</feature>
<accession>A0A507AUP3</accession>
<dbReference type="InParanoid" id="A0A507AUP3"/>
<evidence type="ECO:0000256" key="1">
    <source>
        <dbReference type="SAM" id="MobiDB-lite"/>
    </source>
</evidence>
<feature type="region of interest" description="Disordered" evidence="1">
    <location>
        <begin position="228"/>
        <end position="254"/>
    </location>
</feature>
<dbReference type="InterPro" id="IPR054293">
    <property type="entry name" value="DUF7029"/>
</dbReference>
<keyword evidence="2" id="KW-0732">Signal</keyword>
<comment type="caution">
    <text evidence="4">The sequence shown here is derived from an EMBL/GenBank/DDBJ whole genome shotgun (WGS) entry which is preliminary data.</text>
</comment>
<gene>
    <name evidence="4" type="ORF">E0L32_009838</name>
</gene>
<feature type="compositionally biased region" description="Gly residues" evidence="1">
    <location>
        <begin position="228"/>
        <end position="241"/>
    </location>
</feature>
<evidence type="ECO:0000313" key="5">
    <source>
        <dbReference type="Proteomes" id="UP000319257"/>
    </source>
</evidence>
<dbReference type="RefSeq" id="XP_030990360.1">
    <property type="nucleotide sequence ID" value="XM_031144845.1"/>
</dbReference>
<feature type="region of interest" description="Disordered" evidence="1">
    <location>
        <begin position="739"/>
        <end position="758"/>
    </location>
</feature>
<dbReference type="Proteomes" id="UP000319257">
    <property type="component" value="Unassembled WGS sequence"/>
</dbReference>
<name>A0A507AUP3_9PEZI</name>
<dbReference type="GeneID" id="41977285"/>
<dbReference type="STRING" id="1093900.A0A507AUP3"/>
<evidence type="ECO:0000259" key="3">
    <source>
        <dbReference type="Pfam" id="PF22974"/>
    </source>
</evidence>
<organism evidence="4 5">
    <name type="scientific">Thyridium curvatum</name>
    <dbReference type="NCBI Taxonomy" id="1093900"/>
    <lineage>
        <taxon>Eukaryota</taxon>
        <taxon>Fungi</taxon>
        <taxon>Dikarya</taxon>
        <taxon>Ascomycota</taxon>
        <taxon>Pezizomycotina</taxon>
        <taxon>Sordariomycetes</taxon>
        <taxon>Sordariomycetidae</taxon>
        <taxon>Thyridiales</taxon>
        <taxon>Thyridiaceae</taxon>
        <taxon>Thyridium</taxon>
    </lineage>
</organism>
<dbReference type="Pfam" id="PF22974">
    <property type="entry name" value="DUF7029"/>
    <property type="match status" value="1"/>
</dbReference>
<dbReference type="OrthoDB" id="160645at2759"/>
<dbReference type="EMBL" id="SKBQ01000075">
    <property type="protein sequence ID" value="TPX08649.1"/>
    <property type="molecule type" value="Genomic_DNA"/>
</dbReference>
<sequence length="1057" mass="113785">MRPSWVITLFTLGGTFARPQGPGNFQIQRNDSFVQNTAANATITVTIASTAASTTTCSSTTTAGPLATLLPVIHDDHDLNDIVHLTPQCAGAGAPIHYAVESQPDQAGIFAVATPKWKCPSVVLDHSILIASVELRDGVLIIHFADKASFDHCLSEWTAGEMVLVTYTEGCGDYHLGQRCYYHTFKIVFDAGSLSCFAFGQARPIEEITVEVNVWWGTLGGISYGSPGGSGGGSETSGGGTATTSAAPSSTSSCVAPIDTKYGLPTACLGPYFDDDLDSGLGYFNTSDFGYSSVLSREDVDNIWITDSVQRRWAVWSSVVSSVRKFANKTKEGIKQITTAAKEAAQALGANIKKAGTTAAKISAQIVDVYQTAAQLAVNVVLGKPNTFEKDFDKLLLPRPAKECEEDAKNGNSEKTKNSCKPKGDAKGVKTPWGDSAVLLKTIGTLPDTKDLLPVGGKKQTTIKRASFINIYCVQCGIQGSMKTKGNVTIQALRGITEGFLEANLDMSVGLGLGIYAQYLYEDKFRKNLWDIPLSPFTLGFITVGPILSVGTELRYNLNMTGTMLARADVSIARAHFVYDFRDGGKTVSRGFKPEFKPSFRADGEINAAVQFGVPLALEFGITTFNGCERCKGTIGIEDMPSIKIAAAISAYVSYNNASKGIEAGLTPLNGCKGISTTLSARNDVNAVAKGFGFIQKNWTIYETKDYVLASYCIGEKVSTTKRSTDLWSGSHIGFEEPRARRDLSNSSAASQTPTTLPSTTAFQKLQATSGASSSQIYDLTPFIVEEVEDLGFNGPSLPSTPYDLDESDFDGFWFSTLGLQGSSGQYVLAACNDGNVYLQEKSAQNDLPFYQTCTTLWAGFDNTVISTPTGEVLHYYANTMSLLNVSRLRTAEETHIPGTSVYVALTPFYYSPDDANTSMLAAVDPEGNIFFPAVCTYKGDGQGAKIYLIGDDIEAGLELLRSPDLEYSITNGEVDECYLLFLDITSRQDGAWAADDAGASERYDADPLDVAFDDQYFTADGTLDLPDYAELPDAGDTELRDLQEVYDDDTFESDGF</sequence>
<feature type="compositionally biased region" description="Low complexity" evidence="1">
    <location>
        <begin position="242"/>
        <end position="253"/>
    </location>
</feature>
<keyword evidence="5" id="KW-1185">Reference proteome</keyword>